<reference evidence="1 2" key="1">
    <citation type="journal article" date="2012" name="Proc. Natl. Acad. Sci. U.S.A.">
        <title>Comparative genomics of Ceriporiopsis subvermispora and Phanerochaete chrysosporium provide insight into selective ligninolysis.</title>
        <authorList>
            <person name="Fernandez-Fueyo E."/>
            <person name="Ruiz-Duenas F.J."/>
            <person name="Ferreira P."/>
            <person name="Floudas D."/>
            <person name="Hibbett D.S."/>
            <person name="Canessa P."/>
            <person name="Larrondo L.F."/>
            <person name="James T.Y."/>
            <person name="Seelenfreund D."/>
            <person name="Lobos S."/>
            <person name="Polanco R."/>
            <person name="Tello M."/>
            <person name="Honda Y."/>
            <person name="Watanabe T."/>
            <person name="Watanabe T."/>
            <person name="Ryu J.S."/>
            <person name="Kubicek C.P."/>
            <person name="Schmoll M."/>
            <person name="Gaskell J."/>
            <person name="Hammel K.E."/>
            <person name="St John F.J."/>
            <person name="Vanden Wymelenberg A."/>
            <person name="Sabat G."/>
            <person name="Splinter BonDurant S."/>
            <person name="Syed K."/>
            <person name="Yadav J.S."/>
            <person name="Doddapaneni H."/>
            <person name="Subramanian V."/>
            <person name="Lavin J.L."/>
            <person name="Oguiza J.A."/>
            <person name="Perez G."/>
            <person name="Pisabarro A.G."/>
            <person name="Ramirez L."/>
            <person name="Santoyo F."/>
            <person name="Master E."/>
            <person name="Coutinho P.M."/>
            <person name="Henrissat B."/>
            <person name="Lombard V."/>
            <person name="Magnuson J.K."/>
            <person name="Kuees U."/>
            <person name="Hori C."/>
            <person name="Igarashi K."/>
            <person name="Samejima M."/>
            <person name="Held B.W."/>
            <person name="Barry K.W."/>
            <person name="LaButti K.M."/>
            <person name="Lapidus A."/>
            <person name="Lindquist E.A."/>
            <person name="Lucas S.M."/>
            <person name="Riley R."/>
            <person name="Salamov A.A."/>
            <person name="Hoffmeister D."/>
            <person name="Schwenk D."/>
            <person name="Hadar Y."/>
            <person name="Yarden O."/>
            <person name="de Vries R.P."/>
            <person name="Wiebenga A."/>
            <person name="Stenlid J."/>
            <person name="Eastwood D."/>
            <person name="Grigoriev I.V."/>
            <person name="Berka R.M."/>
            <person name="Blanchette R.A."/>
            <person name="Kersten P."/>
            <person name="Martinez A.T."/>
            <person name="Vicuna R."/>
            <person name="Cullen D."/>
        </authorList>
    </citation>
    <scope>NUCLEOTIDE SEQUENCE [LARGE SCALE GENOMIC DNA]</scope>
    <source>
        <strain evidence="1 2">B</strain>
    </source>
</reference>
<dbReference type="AlphaFoldDB" id="M2QYM2"/>
<evidence type="ECO:0000313" key="1">
    <source>
        <dbReference type="EMBL" id="EMD37255.1"/>
    </source>
</evidence>
<dbReference type="Proteomes" id="UP000016930">
    <property type="component" value="Unassembled WGS sequence"/>
</dbReference>
<dbReference type="EMBL" id="KB445796">
    <property type="protein sequence ID" value="EMD37255.1"/>
    <property type="molecule type" value="Genomic_DNA"/>
</dbReference>
<accession>M2QYM2</accession>
<sequence length="182" mass="20763">MSLDICCHESANSGVPRVAGYHIPCAVVQERFEAVRFSVQPEFIPTMFPRGNRMSYGQTDPYESRMYMRRLGSIEYHTGRPTVCPHDRPTQPNAYAWQEHTRHTSSVASASYDVERRSGPGSYNLRGCNVRIIDSTYLTLRVSAWTWPHVFASVQLTPCTRVVFIRANVEAVARRRNYLSMG</sequence>
<gene>
    <name evidence="1" type="ORF">CERSUDRAFT_113908</name>
</gene>
<evidence type="ECO:0000313" key="2">
    <source>
        <dbReference type="Proteomes" id="UP000016930"/>
    </source>
</evidence>
<dbReference type="HOGENOM" id="CLU_1481805_0_0_1"/>
<proteinExistence type="predicted"/>
<protein>
    <submittedName>
        <fullName evidence="1">Uncharacterized protein</fullName>
    </submittedName>
</protein>
<organism evidence="1 2">
    <name type="scientific">Ceriporiopsis subvermispora (strain B)</name>
    <name type="common">White-rot fungus</name>
    <name type="synonym">Gelatoporia subvermispora</name>
    <dbReference type="NCBI Taxonomy" id="914234"/>
    <lineage>
        <taxon>Eukaryota</taxon>
        <taxon>Fungi</taxon>
        <taxon>Dikarya</taxon>
        <taxon>Basidiomycota</taxon>
        <taxon>Agaricomycotina</taxon>
        <taxon>Agaricomycetes</taxon>
        <taxon>Polyporales</taxon>
        <taxon>Gelatoporiaceae</taxon>
        <taxon>Gelatoporia</taxon>
    </lineage>
</organism>
<name>M2QYM2_CERS8</name>
<keyword evidence="2" id="KW-1185">Reference proteome</keyword>